<keyword evidence="9" id="KW-0902">Two-component regulatory system</keyword>
<accession>A0A4Y5ZR52</accession>
<organism evidence="14 15">
    <name type="scientific">Enterobacter hormaechei</name>
    <dbReference type="NCBI Taxonomy" id="158836"/>
    <lineage>
        <taxon>Bacteria</taxon>
        <taxon>Pseudomonadati</taxon>
        <taxon>Pseudomonadota</taxon>
        <taxon>Gammaproteobacteria</taxon>
        <taxon>Enterobacterales</taxon>
        <taxon>Enterobacteriaceae</taxon>
        <taxon>Enterobacter</taxon>
        <taxon>Enterobacter cloacae complex</taxon>
    </lineage>
</organism>
<evidence type="ECO:0000256" key="10">
    <source>
        <dbReference type="ARBA" id="ARBA00023136"/>
    </source>
</evidence>
<evidence type="ECO:0000256" key="9">
    <source>
        <dbReference type="ARBA" id="ARBA00023012"/>
    </source>
</evidence>
<keyword evidence="10 12" id="KW-0472">Membrane</keyword>
<evidence type="ECO:0000256" key="8">
    <source>
        <dbReference type="ARBA" id="ARBA00022989"/>
    </source>
</evidence>
<proteinExistence type="predicted"/>
<evidence type="ECO:0000259" key="13">
    <source>
        <dbReference type="Pfam" id="PF13493"/>
    </source>
</evidence>
<evidence type="ECO:0000256" key="5">
    <source>
        <dbReference type="ARBA" id="ARBA00022741"/>
    </source>
</evidence>
<name>A0A4Y5ZR52_9ENTR</name>
<evidence type="ECO:0000256" key="7">
    <source>
        <dbReference type="ARBA" id="ARBA00022840"/>
    </source>
</evidence>
<keyword evidence="4 12" id="KW-0812">Transmembrane</keyword>
<comment type="subcellular location">
    <subcellularLocation>
        <location evidence="1">Membrane</location>
        <topology evidence="1">Multi-pass membrane protein</topology>
    </subcellularLocation>
</comment>
<keyword evidence="6" id="KW-0418">Kinase</keyword>
<dbReference type="GO" id="GO:0005524">
    <property type="term" value="F:ATP binding"/>
    <property type="evidence" value="ECO:0007669"/>
    <property type="project" value="UniProtKB-KW"/>
</dbReference>
<dbReference type="PANTHER" id="PTHR45569">
    <property type="entry name" value="SENSOR PROTEIN KDPD"/>
    <property type="match status" value="1"/>
</dbReference>
<evidence type="ECO:0000256" key="6">
    <source>
        <dbReference type="ARBA" id="ARBA00022777"/>
    </source>
</evidence>
<evidence type="ECO:0000313" key="14">
    <source>
        <dbReference type="EMBL" id="QDE47396.1"/>
    </source>
</evidence>
<evidence type="ECO:0000256" key="4">
    <source>
        <dbReference type="ARBA" id="ARBA00022692"/>
    </source>
</evidence>
<keyword evidence="8 12" id="KW-1133">Transmembrane helix</keyword>
<feature type="region of interest" description="Disordered" evidence="11">
    <location>
        <begin position="1"/>
        <end position="20"/>
    </location>
</feature>
<dbReference type="GO" id="GO:0000155">
    <property type="term" value="F:phosphorelay sensor kinase activity"/>
    <property type="evidence" value="ECO:0007669"/>
    <property type="project" value="TreeGrafter"/>
</dbReference>
<evidence type="ECO:0000256" key="1">
    <source>
        <dbReference type="ARBA" id="ARBA00004141"/>
    </source>
</evidence>
<evidence type="ECO:0000256" key="11">
    <source>
        <dbReference type="SAM" id="MobiDB-lite"/>
    </source>
</evidence>
<feature type="domain" description="Sensor protein KdpD transmembrane" evidence="13">
    <location>
        <begin position="48"/>
        <end position="109"/>
    </location>
</feature>
<dbReference type="GO" id="GO:0005886">
    <property type="term" value="C:plasma membrane"/>
    <property type="evidence" value="ECO:0007669"/>
    <property type="project" value="TreeGrafter"/>
</dbReference>
<keyword evidence="3" id="KW-0808">Transferase</keyword>
<dbReference type="Proteomes" id="UP000318237">
    <property type="component" value="Chromosome"/>
</dbReference>
<dbReference type="AlphaFoldDB" id="A0A4Y5ZR52"/>
<keyword evidence="7" id="KW-0067">ATP-binding</keyword>
<keyword evidence="5" id="KW-0547">Nucleotide-binding</keyword>
<evidence type="ECO:0000256" key="2">
    <source>
        <dbReference type="ARBA" id="ARBA00022553"/>
    </source>
</evidence>
<feature type="transmembrane region" description="Helical" evidence="12">
    <location>
        <begin position="52"/>
        <end position="71"/>
    </location>
</feature>
<dbReference type="InterPro" id="IPR038318">
    <property type="entry name" value="KdpD_sf"/>
</dbReference>
<dbReference type="InterPro" id="IPR052023">
    <property type="entry name" value="Histidine_kinase_KdpD"/>
</dbReference>
<reference evidence="14 15" key="1">
    <citation type="submission" date="2019-06" db="EMBL/GenBank/DDBJ databases">
        <title>Whole genome sequencing of XDR Enterobacter.</title>
        <authorList>
            <person name="Gnana Soundari P."/>
            <person name="Vijayakumar R."/>
            <person name="Krishnan P."/>
        </authorList>
    </citation>
    <scope>NUCLEOTIDE SEQUENCE [LARGE SCALE GENOMIC DNA]</scope>
    <source>
        <strain evidence="14 15">C126</strain>
    </source>
</reference>
<protein>
    <submittedName>
        <fullName evidence="14">DUF4118 domain-containing protein</fullName>
    </submittedName>
</protein>
<dbReference type="InterPro" id="IPR025201">
    <property type="entry name" value="KdpD_TM"/>
</dbReference>
<dbReference type="Gene3D" id="1.20.120.620">
    <property type="entry name" value="Backbone structure of the membrane domain of e. Coli histidine kinase receptor kdpd"/>
    <property type="match status" value="1"/>
</dbReference>
<sequence length="153" mass="16799">MAHSDPGLHGGRGPLRPDYGDCQPVAHRLRRRQSGHDLSARRRCGRALYGRWPSVLATVINVISFDLFFIAPRGTLAVSDVQYILTFAVMLTVGLVIGNLTAGVRYQHALPAIASSARAICMKCQNRWRLAARSEISCRPASSLSVRPFMPVT</sequence>
<feature type="transmembrane region" description="Helical" evidence="12">
    <location>
        <begin position="83"/>
        <end position="102"/>
    </location>
</feature>
<evidence type="ECO:0000256" key="12">
    <source>
        <dbReference type="SAM" id="Phobius"/>
    </source>
</evidence>
<keyword evidence="2" id="KW-0597">Phosphoprotein</keyword>
<dbReference type="PANTHER" id="PTHR45569:SF1">
    <property type="entry name" value="SENSOR PROTEIN KDPD"/>
    <property type="match status" value="1"/>
</dbReference>
<dbReference type="Pfam" id="PF13493">
    <property type="entry name" value="DUF4118"/>
    <property type="match status" value="1"/>
</dbReference>
<gene>
    <name evidence="14" type="ORF">EIN43_10410</name>
</gene>
<evidence type="ECO:0000313" key="15">
    <source>
        <dbReference type="Proteomes" id="UP000318237"/>
    </source>
</evidence>
<dbReference type="EMBL" id="CP041054">
    <property type="protein sequence ID" value="QDE47396.1"/>
    <property type="molecule type" value="Genomic_DNA"/>
</dbReference>
<evidence type="ECO:0000256" key="3">
    <source>
        <dbReference type="ARBA" id="ARBA00022679"/>
    </source>
</evidence>